<proteinExistence type="predicted"/>
<evidence type="ECO:0000313" key="3">
    <source>
        <dbReference type="Proteomes" id="UP000249046"/>
    </source>
</evidence>
<dbReference type="EMBL" id="QFPO01000021">
    <property type="protein sequence ID" value="PZQ10213.1"/>
    <property type="molecule type" value="Genomic_DNA"/>
</dbReference>
<name>A0A2W5LYP4_9GAMM</name>
<protein>
    <submittedName>
        <fullName evidence="2">DUF4198 domain-containing protein</fullName>
    </submittedName>
</protein>
<sequence>MKSSSLLVGGLLAALVPFLAHAHTPYLAPASFEPVHGGRVTLDAAFAEEFFVPEVVFDDSAFVVTGPDGVVVPAQTVHRLKTRAVIEHTLDGKGTYRFSSGRRLGAVFRTWELDGKTESTRDPAKALPAGAKLIAHYQSVNLAESYVTLGAPSRAALTPYGQGLEIVPVTHPSDLYSGETFVFELRFDGAPLAGATVEIFPATGDGRSKQAAAKLTTDAAGKATFALTQAGTWLAVVRHRGKAPAGAAAPEYGYGYTLSFRVLDP</sequence>
<gene>
    <name evidence="2" type="ORF">DI564_16250</name>
</gene>
<dbReference type="InterPro" id="IPR019613">
    <property type="entry name" value="DUF4198"/>
</dbReference>
<accession>A0A2W5LYP4</accession>
<comment type="caution">
    <text evidence="2">The sequence shown here is derived from an EMBL/GenBank/DDBJ whole genome shotgun (WGS) entry which is preliminary data.</text>
</comment>
<dbReference type="Proteomes" id="UP000249046">
    <property type="component" value="Unassembled WGS sequence"/>
</dbReference>
<feature type="signal peptide" evidence="1">
    <location>
        <begin position="1"/>
        <end position="22"/>
    </location>
</feature>
<feature type="chain" id="PRO_5016077764" evidence="1">
    <location>
        <begin position="23"/>
        <end position="265"/>
    </location>
</feature>
<evidence type="ECO:0000313" key="2">
    <source>
        <dbReference type="EMBL" id="PZQ10213.1"/>
    </source>
</evidence>
<dbReference type="Pfam" id="PF10670">
    <property type="entry name" value="DUF4198"/>
    <property type="match status" value="1"/>
</dbReference>
<dbReference type="AlphaFoldDB" id="A0A2W5LYP4"/>
<keyword evidence="1" id="KW-0732">Signal</keyword>
<evidence type="ECO:0000256" key="1">
    <source>
        <dbReference type="SAM" id="SignalP"/>
    </source>
</evidence>
<organism evidence="2 3">
    <name type="scientific">Rhodanobacter denitrificans</name>
    <dbReference type="NCBI Taxonomy" id="666685"/>
    <lineage>
        <taxon>Bacteria</taxon>
        <taxon>Pseudomonadati</taxon>
        <taxon>Pseudomonadota</taxon>
        <taxon>Gammaproteobacteria</taxon>
        <taxon>Lysobacterales</taxon>
        <taxon>Rhodanobacteraceae</taxon>
        <taxon>Rhodanobacter</taxon>
    </lineage>
</organism>
<reference evidence="2 3" key="1">
    <citation type="submission" date="2017-08" db="EMBL/GenBank/DDBJ databases">
        <title>Infants hospitalized years apart are colonized by the same room-sourced microbial strains.</title>
        <authorList>
            <person name="Brooks B."/>
            <person name="Olm M.R."/>
            <person name="Firek B.A."/>
            <person name="Baker R."/>
            <person name="Thomas B.C."/>
            <person name="Morowitz M.J."/>
            <person name="Banfield J.F."/>
        </authorList>
    </citation>
    <scope>NUCLEOTIDE SEQUENCE [LARGE SCALE GENOMIC DNA]</scope>
    <source>
        <strain evidence="2">S2_005_003_R2_42</strain>
    </source>
</reference>